<dbReference type="EMBL" id="JACCFM010000001">
    <property type="protein sequence ID" value="NYJ20241.1"/>
    <property type="molecule type" value="Genomic_DNA"/>
</dbReference>
<dbReference type="AlphaFoldDB" id="A0A7Z0J6I0"/>
<accession>A0A7Z0J6I0</accession>
<organism evidence="1 2">
    <name type="scientific">Glaciibacter psychrotolerans</name>
    <dbReference type="NCBI Taxonomy" id="670054"/>
    <lineage>
        <taxon>Bacteria</taxon>
        <taxon>Bacillati</taxon>
        <taxon>Actinomycetota</taxon>
        <taxon>Actinomycetes</taxon>
        <taxon>Micrococcales</taxon>
        <taxon>Microbacteriaceae</taxon>
        <taxon>Glaciibacter</taxon>
    </lineage>
</organism>
<keyword evidence="2" id="KW-1185">Reference proteome</keyword>
<name>A0A7Z0J6I0_9MICO</name>
<reference evidence="1 2" key="1">
    <citation type="submission" date="2020-07" db="EMBL/GenBank/DDBJ databases">
        <title>Sequencing the genomes of 1000 actinobacteria strains.</title>
        <authorList>
            <person name="Klenk H.-P."/>
        </authorList>
    </citation>
    <scope>NUCLEOTIDE SEQUENCE [LARGE SCALE GENOMIC DNA]</scope>
    <source>
        <strain evidence="1 2">LI1</strain>
    </source>
</reference>
<gene>
    <name evidence="1" type="ORF">HNR05_002032</name>
</gene>
<evidence type="ECO:0000313" key="1">
    <source>
        <dbReference type="EMBL" id="NYJ20241.1"/>
    </source>
</evidence>
<protein>
    <submittedName>
        <fullName evidence="1">Uncharacterized protein</fullName>
    </submittedName>
</protein>
<sequence>MTWVLAKPFVSAVLSGLGPALAIATTKVAGY</sequence>
<proteinExistence type="predicted"/>
<evidence type="ECO:0000313" key="2">
    <source>
        <dbReference type="Proteomes" id="UP000537260"/>
    </source>
</evidence>
<dbReference type="Proteomes" id="UP000537260">
    <property type="component" value="Unassembled WGS sequence"/>
</dbReference>
<comment type="caution">
    <text evidence="1">The sequence shown here is derived from an EMBL/GenBank/DDBJ whole genome shotgun (WGS) entry which is preliminary data.</text>
</comment>